<dbReference type="Gene3D" id="1.20.1250.20">
    <property type="entry name" value="MFS general substrate transporter like domains"/>
    <property type="match status" value="2"/>
</dbReference>
<accession>A0AAE9F5L5</accession>
<evidence type="ECO:0000256" key="2">
    <source>
        <dbReference type="SAM" id="Phobius"/>
    </source>
</evidence>
<evidence type="ECO:0000313" key="5">
    <source>
        <dbReference type="Proteomes" id="UP000829354"/>
    </source>
</evidence>
<feature type="transmembrane region" description="Helical" evidence="2">
    <location>
        <begin position="183"/>
        <end position="202"/>
    </location>
</feature>
<feature type="domain" description="Major facilitator superfamily (MFS) profile" evidence="3">
    <location>
        <begin position="1"/>
        <end position="437"/>
    </location>
</feature>
<feature type="transmembrane region" description="Helical" evidence="2">
    <location>
        <begin position="151"/>
        <end position="171"/>
    </location>
</feature>
<keyword evidence="2" id="KW-0472">Membrane</keyword>
<feature type="transmembrane region" description="Helical" evidence="2">
    <location>
        <begin position="284"/>
        <end position="305"/>
    </location>
</feature>
<evidence type="ECO:0000313" key="4">
    <source>
        <dbReference type="EMBL" id="UMM33460.1"/>
    </source>
</evidence>
<feature type="transmembrane region" description="Helical" evidence="2">
    <location>
        <begin position="115"/>
        <end position="139"/>
    </location>
</feature>
<dbReference type="PANTHER" id="PTHR45757:SF9">
    <property type="entry name" value="MAJOR FACILITATOR SUPERFAMILY (MFS) PROFILE DOMAIN-CONTAINING PROTEIN"/>
    <property type="match status" value="1"/>
</dbReference>
<sequence>MIMENYYRFLILIIGFLCLSSLCSNYLIINFTFICMKNDLSDGYTNLNGSFHGIYDYDSNEKAYILWSVAIGTFLGTFPLHFLYTKFGAKIPFFICGLVSCCTTALIPFSAKTNYYFLILLRFIQGFAYSADFAAIGLINGRWAPVSEVTIFMSILTCFNGIASTITNVGTGLLCESSLGWKWSYYLHSIFGFVLFGLWYLVYIDYPEDTQRVSDLELKKIQKDKSEAHLSKKCDVPYKKLLISPVILCVWLNAFFDLTAAIMFSTYVPIYLHEVLKFEIKTTGFLSSLILGMSIPVRIFFAIISDKVKLISEMLKIHIFNTVSVGVSGVFFASIGFIPIEYSGWSVFCFVMCMCCIGVNSGGFYKSAYYHSRQFNPIVITAIQWIKCLALFVAPALVNIFVSDESNRSQWTWVFAIIGGCMVLTNLISFFILTDKSAEWTEQTEKF</sequence>
<feature type="transmembrane region" description="Helical" evidence="2">
    <location>
        <begin position="344"/>
        <end position="365"/>
    </location>
</feature>
<dbReference type="EMBL" id="CP092624">
    <property type="protein sequence ID" value="UMM33460.1"/>
    <property type="molecule type" value="Genomic_DNA"/>
</dbReference>
<proteinExistence type="predicted"/>
<feature type="transmembrane region" description="Helical" evidence="2">
    <location>
        <begin position="377"/>
        <end position="401"/>
    </location>
</feature>
<evidence type="ECO:0000259" key="3">
    <source>
        <dbReference type="PROSITE" id="PS50850"/>
    </source>
</evidence>
<feature type="transmembrane region" description="Helical" evidence="2">
    <location>
        <begin position="91"/>
        <end position="109"/>
    </location>
</feature>
<name>A0AAE9F5L5_CAEBR</name>
<dbReference type="Pfam" id="PF07690">
    <property type="entry name" value="MFS_1"/>
    <property type="match status" value="1"/>
</dbReference>
<comment type="subcellular location">
    <subcellularLocation>
        <location evidence="1">Membrane</location>
        <topology evidence="1">Multi-pass membrane protein</topology>
    </subcellularLocation>
</comment>
<gene>
    <name evidence="4" type="ORF">L5515_006932</name>
</gene>
<feature type="transmembrane region" description="Helical" evidence="2">
    <location>
        <begin position="241"/>
        <end position="264"/>
    </location>
</feature>
<keyword evidence="2" id="KW-0812">Transmembrane</keyword>
<dbReference type="Proteomes" id="UP000829354">
    <property type="component" value="Chromosome V"/>
</dbReference>
<dbReference type="InterPro" id="IPR011701">
    <property type="entry name" value="MFS"/>
</dbReference>
<dbReference type="InterPro" id="IPR036259">
    <property type="entry name" value="MFS_trans_sf"/>
</dbReference>
<evidence type="ECO:0000256" key="1">
    <source>
        <dbReference type="ARBA" id="ARBA00004141"/>
    </source>
</evidence>
<dbReference type="GO" id="GO:0022857">
    <property type="term" value="F:transmembrane transporter activity"/>
    <property type="evidence" value="ECO:0007669"/>
    <property type="project" value="InterPro"/>
</dbReference>
<organism evidence="4 5">
    <name type="scientific">Caenorhabditis briggsae</name>
    <dbReference type="NCBI Taxonomy" id="6238"/>
    <lineage>
        <taxon>Eukaryota</taxon>
        <taxon>Metazoa</taxon>
        <taxon>Ecdysozoa</taxon>
        <taxon>Nematoda</taxon>
        <taxon>Chromadorea</taxon>
        <taxon>Rhabditida</taxon>
        <taxon>Rhabditina</taxon>
        <taxon>Rhabditomorpha</taxon>
        <taxon>Rhabditoidea</taxon>
        <taxon>Rhabditidae</taxon>
        <taxon>Peloderinae</taxon>
        <taxon>Caenorhabditis</taxon>
    </lineage>
</organism>
<feature type="transmembrane region" description="Helical" evidence="2">
    <location>
        <begin position="7"/>
        <end position="29"/>
    </location>
</feature>
<protein>
    <recommendedName>
        <fullName evidence="3">Major facilitator superfamily (MFS) profile domain-containing protein</fullName>
    </recommendedName>
</protein>
<dbReference type="PANTHER" id="PTHR45757">
    <property type="entry name" value="PROTEIN CBG23364-RELATED"/>
    <property type="match status" value="1"/>
</dbReference>
<dbReference type="SUPFAM" id="SSF103473">
    <property type="entry name" value="MFS general substrate transporter"/>
    <property type="match status" value="1"/>
</dbReference>
<keyword evidence="2" id="KW-1133">Transmembrane helix</keyword>
<dbReference type="AlphaFoldDB" id="A0AAE9F5L5"/>
<feature type="transmembrane region" description="Helical" evidence="2">
    <location>
        <begin position="413"/>
        <end position="433"/>
    </location>
</feature>
<dbReference type="InterPro" id="IPR020846">
    <property type="entry name" value="MFS_dom"/>
</dbReference>
<keyword evidence="5" id="KW-1185">Reference proteome</keyword>
<dbReference type="PROSITE" id="PS50850">
    <property type="entry name" value="MFS"/>
    <property type="match status" value="1"/>
</dbReference>
<feature type="transmembrane region" description="Helical" evidence="2">
    <location>
        <begin position="317"/>
        <end position="338"/>
    </location>
</feature>
<feature type="transmembrane region" description="Helical" evidence="2">
    <location>
        <begin position="64"/>
        <end position="84"/>
    </location>
</feature>
<dbReference type="GO" id="GO:0016020">
    <property type="term" value="C:membrane"/>
    <property type="evidence" value="ECO:0007669"/>
    <property type="project" value="UniProtKB-SubCell"/>
</dbReference>
<reference evidence="4 5" key="1">
    <citation type="submission" date="2022-04" db="EMBL/GenBank/DDBJ databases">
        <title>Chromosome-level reference genomes for two strains of Caenorhabditis briggsae: an improved platform for comparative genomics.</title>
        <authorList>
            <person name="Stevens L."/>
            <person name="Andersen E."/>
        </authorList>
    </citation>
    <scope>NUCLEOTIDE SEQUENCE [LARGE SCALE GENOMIC DNA]</scope>
    <source>
        <strain evidence="4">VX34</strain>
        <tissue evidence="4">Whole-organism</tissue>
    </source>
</reference>